<keyword evidence="2" id="KW-0805">Transcription regulation</keyword>
<keyword evidence="4" id="KW-0804">Transcription</keyword>
<name>A0A495XKB5_9PSEU</name>
<evidence type="ECO:0000256" key="4">
    <source>
        <dbReference type="ARBA" id="ARBA00023163"/>
    </source>
</evidence>
<dbReference type="Proteomes" id="UP000272729">
    <property type="component" value="Unassembled WGS sequence"/>
</dbReference>
<accession>A0A495XKB5</accession>
<evidence type="ECO:0000256" key="3">
    <source>
        <dbReference type="ARBA" id="ARBA00023125"/>
    </source>
</evidence>
<gene>
    <name evidence="5" type="ORF">DFJ66_7919</name>
</gene>
<dbReference type="AlphaFoldDB" id="A0A495XKB5"/>
<evidence type="ECO:0000256" key="2">
    <source>
        <dbReference type="ARBA" id="ARBA00023015"/>
    </source>
</evidence>
<evidence type="ECO:0000313" key="5">
    <source>
        <dbReference type="EMBL" id="RKT74557.1"/>
    </source>
</evidence>
<dbReference type="InterPro" id="IPR005650">
    <property type="entry name" value="BlaI_family"/>
</dbReference>
<dbReference type="OrthoDB" id="9813987at2"/>
<dbReference type="Pfam" id="PF03965">
    <property type="entry name" value="Penicillinase_R"/>
    <property type="match status" value="1"/>
</dbReference>
<dbReference type="InterPro" id="IPR036390">
    <property type="entry name" value="WH_DNA-bd_sf"/>
</dbReference>
<comment type="similarity">
    <text evidence="1">Belongs to the BlaI transcriptional regulatory family.</text>
</comment>
<dbReference type="GO" id="GO:0045892">
    <property type="term" value="P:negative regulation of DNA-templated transcription"/>
    <property type="evidence" value="ECO:0007669"/>
    <property type="project" value="InterPro"/>
</dbReference>
<dbReference type="InterPro" id="IPR036388">
    <property type="entry name" value="WH-like_DNA-bd_sf"/>
</dbReference>
<reference evidence="5 6" key="1">
    <citation type="submission" date="2018-10" db="EMBL/GenBank/DDBJ databases">
        <title>Sequencing the genomes of 1000 actinobacteria strains.</title>
        <authorList>
            <person name="Klenk H.-P."/>
        </authorList>
    </citation>
    <scope>NUCLEOTIDE SEQUENCE [LARGE SCALE GENOMIC DNA]</scope>
    <source>
        <strain evidence="5 6">DSM 43911</strain>
    </source>
</reference>
<keyword evidence="6" id="KW-1185">Reference proteome</keyword>
<dbReference type="GO" id="GO:0003677">
    <property type="term" value="F:DNA binding"/>
    <property type="evidence" value="ECO:0007669"/>
    <property type="project" value="UniProtKB-KW"/>
</dbReference>
<dbReference type="SUPFAM" id="SSF46785">
    <property type="entry name" value="Winged helix' DNA-binding domain"/>
    <property type="match status" value="1"/>
</dbReference>
<dbReference type="Gene3D" id="1.10.10.10">
    <property type="entry name" value="Winged helix-like DNA-binding domain superfamily/Winged helix DNA-binding domain"/>
    <property type="match status" value="1"/>
</dbReference>
<keyword evidence="3" id="KW-0238">DNA-binding</keyword>
<sequence>MRGALERDVLKVLWSASSPMSARDVRERVNVSRPAPLAHTTVTTVLRRLVAKGAVARREIGGRFVYEATSENAAGLAVRRVVAEHGDAALEEFLRLADEHPALRHRVRSLLGPARPVVEPAPEARSWTEVYLGPSDDRTPDDWTRWITDQSTGDVGGT</sequence>
<dbReference type="EMBL" id="RBXR01000001">
    <property type="protein sequence ID" value="RKT74557.1"/>
    <property type="molecule type" value="Genomic_DNA"/>
</dbReference>
<evidence type="ECO:0000256" key="1">
    <source>
        <dbReference type="ARBA" id="ARBA00011046"/>
    </source>
</evidence>
<protein>
    <submittedName>
        <fullName evidence="5">Penicillinase repressor</fullName>
    </submittedName>
</protein>
<comment type="caution">
    <text evidence="5">The sequence shown here is derived from an EMBL/GenBank/DDBJ whole genome shotgun (WGS) entry which is preliminary data.</text>
</comment>
<evidence type="ECO:0000313" key="6">
    <source>
        <dbReference type="Proteomes" id="UP000272729"/>
    </source>
</evidence>
<proteinExistence type="inferred from homology"/>
<dbReference type="RefSeq" id="WP_121232392.1">
    <property type="nucleotide sequence ID" value="NZ_JBIUBA010000003.1"/>
</dbReference>
<organism evidence="5 6">
    <name type="scientific">Saccharothrix variisporea</name>
    <dbReference type="NCBI Taxonomy" id="543527"/>
    <lineage>
        <taxon>Bacteria</taxon>
        <taxon>Bacillati</taxon>
        <taxon>Actinomycetota</taxon>
        <taxon>Actinomycetes</taxon>
        <taxon>Pseudonocardiales</taxon>
        <taxon>Pseudonocardiaceae</taxon>
        <taxon>Saccharothrix</taxon>
    </lineage>
</organism>